<organism evidence="1">
    <name type="scientific">Sheuella amnicola</name>
    <dbReference type="NCBI Taxonomy" id="2707330"/>
    <lineage>
        <taxon>Bacteria</taxon>
        <taxon>Pseudomonadati</taxon>
        <taxon>Pseudomonadota</taxon>
        <taxon>Betaproteobacteria</taxon>
        <taxon>Burkholderiales</taxon>
        <taxon>Alcaligenaceae</taxon>
        <taxon>Sheuella</taxon>
    </lineage>
</organism>
<dbReference type="Gene3D" id="2.130.10.30">
    <property type="entry name" value="Regulator of chromosome condensation 1/beta-lactamase-inhibitor protein II"/>
    <property type="match status" value="1"/>
</dbReference>
<sequence length="237" mass="25271">MPWGWNKTVKKIFSCETPGTWDGAGTYRRYGAVLDNGELWMWGDQGGYVGDGFGIGYGPASFQGNTIFPIKCLDGVKDAQAVAAGYHMSLALMNDGTVKWTGYNGQYIGGSSGVSRNTWETLGGSYLTNVTKLRLYGYSTYQTAVALRSDGKVVVWGFGGSGQVGNGNNLTPNAPNSFLLLDKTVVDFSVSGYFGAGSGALYCLTTDGQVMVNGYGAYSMDGDDDKESRFAPSPIIF</sequence>
<dbReference type="PANTHER" id="PTHR45982">
    <property type="entry name" value="REGULATOR OF CHROMOSOME CONDENSATION"/>
    <property type="match status" value="1"/>
</dbReference>
<dbReference type="GO" id="GO:0005737">
    <property type="term" value="C:cytoplasm"/>
    <property type="evidence" value="ECO:0007669"/>
    <property type="project" value="TreeGrafter"/>
</dbReference>
<proteinExistence type="predicted"/>
<dbReference type="InterPro" id="IPR051553">
    <property type="entry name" value="Ran_GTPase-activating"/>
</dbReference>
<comment type="caution">
    <text evidence="1">The sequence shown here is derived from an EMBL/GenBank/DDBJ whole genome shotgun (WGS) entry which is preliminary data.</text>
</comment>
<dbReference type="RefSeq" id="WP_163655162.1">
    <property type="nucleotide sequence ID" value="NZ_JAAGRN010000006.1"/>
</dbReference>
<accession>A0A6B2R079</accession>
<name>A0A6B2R079_9BURK</name>
<gene>
    <name evidence="1" type="ORF">G3I67_10745</name>
</gene>
<dbReference type="GO" id="GO:0005085">
    <property type="term" value="F:guanyl-nucleotide exchange factor activity"/>
    <property type="evidence" value="ECO:0007669"/>
    <property type="project" value="TreeGrafter"/>
</dbReference>
<dbReference type="InterPro" id="IPR009091">
    <property type="entry name" value="RCC1/BLIP-II"/>
</dbReference>
<dbReference type="PROSITE" id="PS50012">
    <property type="entry name" value="RCC1_3"/>
    <property type="match status" value="1"/>
</dbReference>
<dbReference type="InterPro" id="IPR000408">
    <property type="entry name" value="Reg_chr_condens"/>
</dbReference>
<dbReference type="SUPFAM" id="SSF50985">
    <property type="entry name" value="RCC1/BLIP-II"/>
    <property type="match status" value="1"/>
</dbReference>
<dbReference type="PANTHER" id="PTHR45982:SF1">
    <property type="entry name" value="REGULATOR OF CHROMOSOME CONDENSATION"/>
    <property type="match status" value="1"/>
</dbReference>
<dbReference type="EMBL" id="JAAGRN010000006">
    <property type="protein sequence ID" value="NDY83711.1"/>
    <property type="molecule type" value="Genomic_DNA"/>
</dbReference>
<dbReference type="AlphaFoldDB" id="A0A6B2R079"/>
<protein>
    <submittedName>
        <fullName evidence="1">Uncharacterized protein</fullName>
    </submittedName>
</protein>
<evidence type="ECO:0000313" key="1">
    <source>
        <dbReference type="EMBL" id="NDY83711.1"/>
    </source>
</evidence>
<reference evidence="1" key="1">
    <citation type="submission" date="2020-02" db="EMBL/GenBank/DDBJ databases">
        <authorList>
            <person name="Chen W.-M."/>
        </authorList>
    </citation>
    <scope>NUCLEOTIDE SEQUENCE</scope>
    <source>
        <strain evidence="1">NBD-18</strain>
    </source>
</reference>